<accession>A0A922JV90</accession>
<keyword evidence="3" id="KW-0472">Membrane</keyword>
<feature type="region of interest" description="Disordered" evidence="2">
    <location>
        <begin position="333"/>
        <end position="426"/>
    </location>
</feature>
<name>A0A922JV90_CARIL</name>
<protein>
    <recommendedName>
        <fullName evidence="1">Formin-like protein</fullName>
    </recommendedName>
</protein>
<keyword evidence="3" id="KW-0812">Transmembrane</keyword>
<dbReference type="PANTHER" id="PTHR23213:SF392">
    <property type="entry name" value="FORMIN-LIKE PROTEIN 3"/>
    <property type="match status" value="1"/>
</dbReference>
<reference evidence="5" key="1">
    <citation type="submission" date="2021-01" db="EMBL/GenBank/DDBJ databases">
        <authorList>
            <person name="Lovell J.T."/>
            <person name="Bentley N."/>
            <person name="Bhattarai G."/>
            <person name="Jenkins J.W."/>
            <person name="Sreedasyam A."/>
            <person name="Alarcon Y."/>
            <person name="Bock C."/>
            <person name="Boston L."/>
            <person name="Carlson J."/>
            <person name="Cervantes K."/>
            <person name="Clermont K."/>
            <person name="Krom N."/>
            <person name="Kubenka K."/>
            <person name="Mamidi S."/>
            <person name="Mattison C."/>
            <person name="Monteros M."/>
            <person name="Pisani C."/>
            <person name="Plott C."/>
            <person name="Rajasekar S."/>
            <person name="Rhein H.S."/>
            <person name="Rohla C."/>
            <person name="Song M."/>
            <person name="Hilaire R.S."/>
            <person name="Shu S."/>
            <person name="Wells L."/>
            <person name="Wang X."/>
            <person name="Webber J."/>
            <person name="Heerema R.J."/>
            <person name="Klein P."/>
            <person name="Conner P."/>
            <person name="Grauke L."/>
            <person name="Grimwood J."/>
            <person name="Schmutz J."/>
            <person name="Randall J.J."/>
        </authorList>
    </citation>
    <scope>NUCLEOTIDE SEQUENCE</scope>
    <source>
        <tissue evidence="5">Leaf</tissue>
    </source>
</reference>
<feature type="compositionally biased region" description="Pro residues" evidence="2">
    <location>
        <begin position="362"/>
        <end position="394"/>
    </location>
</feature>
<evidence type="ECO:0000256" key="2">
    <source>
        <dbReference type="SAM" id="MobiDB-lite"/>
    </source>
</evidence>
<dbReference type="SMART" id="SM00498">
    <property type="entry name" value="FH2"/>
    <property type="match status" value="1"/>
</dbReference>
<dbReference type="Pfam" id="PF02181">
    <property type="entry name" value="FH2"/>
    <property type="match status" value="1"/>
</dbReference>
<dbReference type="PROSITE" id="PS51444">
    <property type="entry name" value="FH2"/>
    <property type="match status" value="1"/>
</dbReference>
<dbReference type="GO" id="GO:0051015">
    <property type="term" value="F:actin filament binding"/>
    <property type="evidence" value="ECO:0007669"/>
    <property type="project" value="InterPro"/>
</dbReference>
<evidence type="ECO:0000256" key="3">
    <source>
        <dbReference type="SAM" id="Phobius"/>
    </source>
</evidence>
<dbReference type="GO" id="GO:0045010">
    <property type="term" value="P:actin nucleation"/>
    <property type="evidence" value="ECO:0007669"/>
    <property type="project" value="InterPro"/>
</dbReference>
<dbReference type="InterPro" id="IPR015425">
    <property type="entry name" value="FH2_Formin"/>
</dbReference>
<sequence length="890" mass="98108">MELRKAGYAAVIVILLSALSIRGSEVKRKLAKTVISNGASPETDGHDMVVQIWIHCRKELMGRKDSLVFDFSILKEAITNRISAFFPIVNIERYSRVLPPHIRQTVLDCLRRKNLRLHVPGRVASSKKWIINCVEGPFSWPNAPRRYLVSQSHRQIAANPPPALAPIPASASPSNDPAPSDLVPATISLSPRPSLGAPEDPSVSLDMIDSLITPTPQIIFPPVHHVVREKSPKKHDGSKTEKIVVVAATAAGVLAFVALLLFCCLKASSKKFGGRNGQRDERPLLTLNLSHFSTGSSQTSVSLGDSSRKDFSFDSRENPSLLINMSMKHGNNDSSLAVAPASEGAEPVPLPPLKLPPGRSAPLPPDPPSPPPPPVTLPPPPPKIARPPPAPPKLMPRKNRSSCLGPHREENHGSIDEDDLDGESGAPKTKLKPFFWDKVLANPDQSMVWHEINSGSFQFNEEMIESLFGYNNMDKNKIERKKDAASLDPSIQYFQILDPRKAQNLAILLRALNVTTEEVLDALQEGNELPVELLQTLLKMAPTTEEELKLRLFSGDLSQLGPAEQFLKVLVDFPLAFKRLESLLFMSSAQEEISSVKESLETLEVASNKLRSSRLFLKLLEAVLKTGNRMNDGTFRGGAHAFKLDTLLKLSDVKGTDGKTTLLHFVVQEIIRSEGIRAIRTARANKSVSSMKTDDLAEDHTEESADHYCKLGLQVVSGLSSELEDIKKAAFIDSEGLTTTVSKLHHSMIKTKDFLNAEMKSLDEDSKFGCALGNFVEYVEADISRLLEEEKRILALVKQTADYFHGKAGMDEGLRLFAIVRDFLRMLDKACKEVRDTGMKMVRTSKKEAPSVSSSSETHQQSLDVHQRLFPAIVERRMDSSSSDDESPSP</sequence>
<feature type="compositionally biased region" description="Low complexity" evidence="2">
    <location>
        <begin position="166"/>
        <end position="182"/>
    </location>
</feature>
<keyword evidence="3" id="KW-1133">Transmembrane helix</keyword>
<evidence type="ECO:0000259" key="4">
    <source>
        <dbReference type="PROSITE" id="PS51444"/>
    </source>
</evidence>
<evidence type="ECO:0000313" key="5">
    <source>
        <dbReference type="EMBL" id="KAG6717757.1"/>
    </source>
</evidence>
<dbReference type="EMBL" id="CM031828">
    <property type="protein sequence ID" value="KAG6717757.1"/>
    <property type="molecule type" value="Genomic_DNA"/>
</dbReference>
<feature type="region of interest" description="Disordered" evidence="2">
    <location>
        <begin position="160"/>
        <end position="183"/>
    </location>
</feature>
<evidence type="ECO:0000313" key="6">
    <source>
        <dbReference type="Proteomes" id="UP000811246"/>
    </source>
</evidence>
<proteinExistence type="inferred from homology"/>
<dbReference type="AlphaFoldDB" id="A0A922JV90"/>
<feature type="domain" description="FH2" evidence="4">
    <location>
        <begin position="421"/>
        <end position="853"/>
    </location>
</feature>
<feature type="transmembrane region" description="Helical" evidence="3">
    <location>
        <begin position="6"/>
        <end position="23"/>
    </location>
</feature>
<evidence type="ECO:0000256" key="1">
    <source>
        <dbReference type="RuleBase" id="RU361260"/>
    </source>
</evidence>
<feature type="transmembrane region" description="Helical" evidence="3">
    <location>
        <begin position="243"/>
        <end position="262"/>
    </location>
</feature>
<feature type="region of interest" description="Disordered" evidence="2">
    <location>
        <begin position="842"/>
        <end position="864"/>
    </location>
</feature>
<dbReference type="InterPro" id="IPR027643">
    <property type="entry name" value="Formin-like_plant"/>
</dbReference>
<dbReference type="Proteomes" id="UP000811246">
    <property type="component" value="Chromosome 4"/>
</dbReference>
<gene>
    <name evidence="5" type="ORF">I3842_04G116600</name>
</gene>
<feature type="compositionally biased region" description="Basic and acidic residues" evidence="2">
    <location>
        <begin position="406"/>
        <end position="415"/>
    </location>
</feature>
<comment type="caution">
    <text evidence="5">The sequence shown here is derived from an EMBL/GenBank/DDBJ whole genome shotgun (WGS) entry which is preliminary data.</text>
</comment>
<organism evidence="5 6">
    <name type="scientific">Carya illinoinensis</name>
    <name type="common">Pecan</name>
    <dbReference type="NCBI Taxonomy" id="32201"/>
    <lineage>
        <taxon>Eukaryota</taxon>
        <taxon>Viridiplantae</taxon>
        <taxon>Streptophyta</taxon>
        <taxon>Embryophyta</taxon>
        <taxon>Tracheophyta</taxon>
        <taxon>Spermatophyta</taxon>
        <taxon>Magnoliopsida</taxon>
        <taxon>eudicotyledons</taxon>
        <taxon>Gunneridae</taxon>
        <taxon>Pentapetalae</taxon>
        <taxon>rosids</taxon>
        <taxon>fabids</taxon>
        <taxon>Fagales</taxon>
        <taxon>Juglandaceae</taxon>
        <taxon>Carya</taxon>
    </lineage>
</organism>
<comment type="similarity">
    <text evidence="1">Belongs to the formin-like family.</text>
</comment>
<dbReference type="PANTHER" id="PTHR23213">
    <property type="entry name" value="FORMIN-RELATED"/>
    <property type="match status" value="1"/>
</dbReference>